<dbReference type="Pfam" id="PF12164">
    <property type="entry name" value="SporV_AA"/>
    <property type="match status" value="1"/>
</dbReference>
<dbReference type="InterPro" id="IPR038548">
    <property type="entry name" value="SporV_AA_N_sf"/>
</dbReference>
<sequence>MDTLYLKIDTNVGVHDQRVFLKDIAQISCSSKEIEARVKTMVIPEAVGKQPGRYVKSVMEVITCIQKEFPNLEINNIGVPDFIITYEKPQQPPEILSWLKTAAVCVLCFFGAAFSIMTFNNDVDITGLFAQVYELFTGQTSDGFTVLELSYSVGLGAGIIVFFNHFAGKKLTADPTPLEVQMRTYENDVNDTIIEASRHVPKKERRTTQGSGKGITG</sequence>
<dbReference type="Gene3D" id="2.60.480.10">
    <property type="entry name" value="eubacterium ventriosum atcc domain"/>
    <property type="match status" value="1"/>
</dbReference>
<keyword evidence="1" id="KW-0812">Transmembrane</keyword>
<proteinExistence type="predicted"/>
<dbReference type="EMBL" id="ACCL02000029">
    <property type="protein sequence ID" value="EET58579.1"/>
    <property type="molecule type" value="Genomic_DNA"/>
</dbReference>
<evidence type="ECO:0000313" key="3">
    <source>
        <dbReference type="EMBL" id="EET58579.1"/>
    </source>
</evidence>
<dbReference type="eggNOG" id="ENOG502ZCB6">
    <property type="taxonomic scope" value="Bacteria"/>
</dbReference>
<gene>
    <name evidence="3" type="primary">spoVAA</name>
    <name evidence="3" type="ORF">BRYFOR_09503</name>
</gene>
<feature type="transmembrane region" description="Helical" evidence="1">
    <location>
        <begin position="98"/>
        <end position="119"/>
    </location>
</feature>
<name>C6LLF6_9FIRM</name>
<dbReference type="InterPro" id="IPR021997">
    <property type="entry name" value="SporV_AA"/>
</dbReference>
<dbReference type="AlphaFoldDB" id="C6LLF6"/>
<accession>C6LLF6</accession>
<feature type="domain" description="Stage V sporulation protein AA" evidence="2">
    <location>
        <begin position="2"/>
        <end position="89"/>
    </location>
</feature>
<evidence type="ECO:0000313" key="4">
    <source>
        <dbReference type="Proteomes" id="UP000005561"/>
    </source>
</evidence>
<organism evidence="3 4">
    <name type="scientific">Marvinbryantia formatexigens DSM 14469</name>
    <dbReference type="NCBI Taxonomy" id="478749"/>
    <lineage>
        <taxon>Bacteria</taxon>
        <taxon>Bacillati</taxon>
        <taxon>Bacillota</taxon>
        <taxon>Clostridia</taxon>
        <taxon>Lachnospirales</taxon>
        <taxon>Lachnospiraceae</taxon>
        <taxon>Marvinbryantia</taxon>
    </lineage>
</organism>
<dbReference type="OrthoDB" id="9782754at2"/>
<feature type="transmembrane region" description="Helical" evidence="1">
    <location>
        <begin position="149"/>
        <end position="167"/>
    </location>
</feature>
<keyword evidence="4" id="KW-1185">Reference proteome</keyword>
<evidence type="ECO:0000259" key="2">
    <source>
        <dbReference type="Pfam" id="PF12164"/>
    </source>
</evidence>
<comment type="caution">
    <text evidence="3">The sequence shown here is derived from an EMBL/GenBank/DDBJ whole genome shotgun (WGS) entry which is preliminary data.</text>
</comment>
<protein>
    <submittedName>
        <fullName evidence="3">Stage V sporulation protein AA</fullName>
    </submittedName>
</protein>
<keyword evidence="1" id="KW-0472">Membrane</keyword>
<dbReference type="RefSeq" id="WP_006864257.1">
    <property type="nucleotide sequence ID" value="NZ_ACCL02000029.1"/>
</dbReference>
<dbReference type="STRING" id="168384.SAMN05660368_03264"/>
<evidence type="ECO:0000256" key="1">
    <source>
        <dbReference type="SAM" id="Phobius"/>
    </source>
</evidence>
<dbReference type="Proteomes" id="UP000005561">
    <property type="component" value="Unassembled WGS sequence"/>
</dbReference>
<reference evidence="3" key="1">
    <citation type="submission" date="2009-07" db="EMBL/GenBank/DDBJ databases">
        <authorList>
            <person name="Weinstock G."/>
            <person name="Sodergren E."/>
            <person name="Clifton S."/>
            <person name="Fulton L."/>
            <person name="Fulton B."/>
            <person name="Courtney L."/>
            <person name="Fronick C."/>
            <person name="Harrison M."/>
            <person name="Strong C."/>
            <person name="Farmer C."/>
            <person name="Delahaunty K."/>
            <person name="Markovic C."/>
            <person name="Hall O."/>
            <person name="Minx P."/>
            <person name="Tomlinson C."/>
            <person name="Mitreva M."/>
            <person name="Nelson J."/>
            <person name="Hou S."/>
            <person name="Wollam A."/>
            <person name="Pepin K.H."/>
            <person name="Johnson M."/>
            <person name="Bhonagiri V."/>
            <person name="Nash W.E."/>
            <person name="Warren W."/>
            <person name="Chinwalla A."/>
            <person name="Mardis E.R."/>
            <person name="Wilson R.K."/>
        </authorList>
    </citation>
    <scope>NUCLEOTIDE SEQUENCE [LARGE SCALE GENOMIC DNA]</scope>
    <source>
        <strain evidence="3">DSM 14469</strain>
    </source>
</reference>
<keyword evidence="1" id="KW-1133">Transmembrane helix</keyword>